<dbReference type="PANTHER" id="PTHR37809:SF1">
    <property type="entry name" value="RIBOSOMAL PROTEIN S12 METHYLTHIOTRANSFERASE ACCESSORY FACTOR YCAO"/>
    <property type="match status" value="1"/>
</dbReference>
<dbReference type="Pfam" id="PF02566">
    <property type="entry name" value="OsmC"/>
    <property type="match status" value="1"/>
</dbReference>
<comment type="caution">
    <text evidence="2">The sequence shown here is derived from an EMBL/GenBank/DDBJ whole genome shotgun (WGS) entry which is preliminary data.</text>
</comment>
<accession>A0AAJ2BPI3</accession>
<dbReference type="Gene3D" id="3.30.300.20">
    <property type="match status" value="1"/>
</dbReference>
<dbReference type="NCBIfam" id="TIGR03549">
    <property type="entry name" value="OsmC domain/YcaO domain-containing protein"/>
    <property type="match status" value="1"/>
</dbReference>
<evidence type="ECO:0000313" key="2">
    <source>
        <dbReference type="EMBL" id="MDR6236945.1"/>
    </source>
</evidence>
<keyword evidence="2" id="KW-0689">Ribosomal protein</keyword>
<dbReference type="NCBIfam" id="NF040716">
    <property type="entry name" value="YcaO_for_S12"/>
    <property type="match status" value="1"/>
</dbReference>
<reference evidence="2" key="1">
    <citation type="submission" date="2023-08" db="EMBL/GenBank/DDBJ databases">
        <title>Functional and genomic diversity of the sorghum phyllosphere microbiome.</title>
        <authorList>
            <person name="Shade A."/>
        </authorList>
    </citation>
    <scope>NUCLEOTIDE SEQUENCE</scope>
    <source>
        <strain evidence="2">SORGH_AS_0201</strain>
    </source>
</reference>
<dbReference type="PROSITE" id="PS51664">
    <property type="entry name" value="YCAO"/>
    <property type="match status" value="1"/>
</dbReference>
<dbReference type="Pfam" id="PF18381">
    <property type="entry name" value="YcaO_C"/>
    <property type="match status" value="1"/>
</dbReference>
<dbReference type="AlphaFoldDB" id="A0AAJ2BPI3"/>
<dbReference type="NCBIfam" id="TIGR00702">
    <property type="entry name" value="YcaO-type kinase domain"/>
    <property type="match status" value="1"/>
</dbReference>
<dbReference type="InterPro" id="IPR015946">
    <property type="entry name" value="KH_dom-like_a/b"/>
</dbReference>
<dbReference type="InterPro" id="IPR003776">
    <property type="entry name" value="YcaO-like_dom"/>
</dbReference>
<proteinExistence type="predicted"/>
<feature type="domain" description="YcaO" evidence="1">
    <location>
        <begin position="206"/>
        <end position="574"/>
    </location>
</feature>
<dbReference type="RefSeq" id="WP_309761958.1">
    <property type="nucleotide sequence ID" value="NZ_JAVJAF010000001.1"/>
</dbReference>
<dbReference type="Gene3D" id="3.30.160.660">
    <property type="match status" value="1"/>
</dbReference>
<protein>
    <submittedName>
        <fullName evidence="2">Ribosomal protein S12 methylthiotransferase accessory factor</fullName>
    </submittedName>
</protein>
<dbReference type="InterPro" id="IPR036102">
    <property type="entry name" value="OsmC/Ohrsf"/>
</dbReference>
<dbReference type="Proteomes" id="UP001268036">
    <property type="component" value="Unassembled WGS sequence"/>
</dbReference>
<dbReference type="GO" id="GO:0005840">
    <property type="term" value="C:ribosome"/>
    <property type="evidence" value="ECO:0007669"/>
    <property type="project" value="UniProtKB-KW"/>
</dbReference>
<dbReference type="InterPro" id="IPR019938">
    <property type="entry name" value="YcaO_dom_prot"/>
</dbReference>
<evidence type="ECO:0000313" key="3">
    <source>
        <dbReference type="Proteomes" id="UP001268036"/>
    </source>
</evidence>
<dbReference type="EMBL" id="JAVJAF010000001">
    <property type="protein sequence ID" value="MDR6236945.1"/>
    <property type="molecule type" value="Genomic_DNA"/>
</dbReference>
<evidence type="ECO:0000259" key="1">
    <source>
        <dbReference type="PROSITE" id="PS51664"/>
    </source>
</evidence>
<dbReference type="InterPro" id="IPR041080">
    <property type="entry name" value="YcaO_C"/>
</dbReference>
<dbReference type="Pfam" id="PF02624">
    <property type="entry name" value="YcaO"/>
    <property type="match status" value="1"/>
</dbReference>
<dbReference type="SUPFAM" id="SSF82784">
    <property type="entry name" value="OsmC-like"/>
    <property type="match status" value="1"/>
</dbReference>
<organism evidence="2 3">
    <name type="scientific">Pseudomonas oryzihabitans</name>
    <dbReference type="NCBI Taxonomy" id="47885"/>
    <lineage>
        <taxon>Bacteria</taxon>
        <taxon>Pseudomonadati</taxon>
        <taxon>Pseudomonadota</taxon>
        <taxon>Gammaproteobacteria</taxon>
        <taxon>Pseudomonadales</taxon>
        <taxon>Pseudomonadaceae</taxon>
        <taxon>Pseudomonas</taxon>
    </lineage>
</organism>
<dbReference type="PANTHER" id="PTHR37809">
    <property type="entry name" value="RIBOSOMAL PROTEIN S12 METHYLTHIOTRANSFERASE ACCESSORY FACTOR YCAO"/>
    <property type="match status" value="1"/>
</dbReference>
<gene>
    <name evidence="2" type="ORF">QE440_004686</name>
</gene>
<dbReference type="InterPro" id="IPR003718">
    <property type="entry name" value="OsmC/Ohr_fam"/>
</dbReference>
<keyword evidence="2" id="KW-0687">Ribonucleoprotein</keyword>
<name>A0AAJ2BPI3_9PSED</name>
<sequence>MEIKVNFLDNLRLEAKFDDFTVIADQPIRYKGDGSAPGPFDYFLASSALCAAYFVKLYCQTRNIPTDNIRLSQNNIVDPENRYAQIFKIQVELPADISAKDRQGILRSIDRCTVKKVVQTGPEFVIEEVANLDADAQALLMPSGNGDTRTYIPGKDLPLEQTIATLSGILADLGMKIEIASWRNIVPNVWSLHIRDAQSPQCFTNGKGATKESALASALGEFLERLNCNFFYNDQYWGEEIANAPFVHYPDERWFQPGRQDELPLGILDPYCLAIYNPDGELRGSHLHDTNSGNVARGICALPFVRQSDGKVVYFPSNLIENLYLSNGMSAGNTLAEAQVQCLSEIFERAVKREILEGELCLPDVPAEVLARYPGIVAGIQGLEEQGFPVLVKDASLGGRYPVMCVTLMNPRTGGVFASFGAHPSLEVALERSLTELLQGRSFEGLNDLPQPTFESQAVTEPNNFVEHFIDSSGLVSWRFFSAKADFAFVDWDFTSQGEDANAQEAATLFGLLAAQGKEVYQAVYQHLGVPACRILVPGYSEIYPIDDLIWDNTNKALAFRADILNLHRLDDDALAALLERLEESEVDAYTDITTLIGVEFDENTVWGQLTLLELKLLINLALQRLEDAKELVEAFLQYNDNTVERGLFYQALNAVLEVELDDDLQIADYETNFRRMFGNARMDAVLGSVDGSVRFHGLTPTSLKLEGLDRHLRLIESYKKLHAARARLQPVAEPATPGNGLKPRRVAIRKVAAPRD</sequence>